<dbReference type="SUPFAM" id="SSF46689">
    <property type="entry name" value="Homeodomain-like"/>
    <property type="match status" value="1"/>
</dbReference>
<dbReference type="InterPro" id="IPR017884">
    <property type="entry name" value="SANT_dom"/>
</dbReference>
<organism evidence="9 10">
    <name type="scientific">Entomortierella parvispora</name>
    <dbReference type="NCBI Taxonomy" id="205924"/>
    <lineage>
        <taxon>Eukaryota</taxon>
        <taxon>Fungi</taxon>
        <taxon>Fungi incertae sedis</taxon>
        <taxon>Mucoromycota</taxon>
        <taxon>Mortierellomycotina</taxon>
        <taxon>Mortierellomycetes</taxon>
        <taxon>Mortierellales</taxon>
        <taxon>Mortierellaceae</taxon>
        <taxon>Entomortierella</taxon>
    </lineage>
</organism>
<keyword evidence="2" id="KW-0238">DNA-binding</keyword>
<dbReference type="GO" id="GO:0042795">
    <property type="term" value="P:snRNA transcription by RNA polymerase II"/>
    <property type="evidence" value="ECO:0007669"/>
    <property type="project" value="TreeGrafter"/>
</dbReference>
<accession>A0A9P3M2R3</accession>
<dbReference type="SMART" id="SM00717">
    <property type="entry name" value="SANT"/>
    <property type="match status" value="4"/>
</dbReference>
<feature type="region of interest" description="Disordered" evidence="5">
    <location>
        <begin position="57"/>
        <end position="84"/>
    </location>
</feature>
<evidence type="ECO:0000256" key="2">
    <source>
        <dbReference type="ARBA" id="ARBA00023125"/>
    </source>
</evidence>
<keyword evidence="3" id="KW-0804">Transcription</keyword>
<feature type="region of interest" description="Disordered" evidence="5">
    <location>
        <begin position="313"/>
        <end position="340"/>
    </location>
</feature>
<protein>
    <submittedName>
        <fullName evidence="9">Uncharacterized protein</fullName>
    </submittedName>
</protein>
<evidence type="ECO:0000259" key="7">
    <source>
        <dbReference type="PROSITE" id="PS51293"/>
    </source>
</evidence>
<dbReference type="EMBL" id="BQFW01000015">
    <property type="protein sequence ID" value="GJJ79135.1"/>
    <property type="molecule type" value="Genomic_DNA"/>
</dbReference>
<name>A0A9P3M2R3_9FUNG</name>
<evidence type="ECO:0000256" key="1">
    <source>
        <dbReference type="ARBA" id="ARBA00023015"/>
    </source>
</evidence>
<dbReference type="PANTHER" id="PTHR46621">
    <property type="entry name" value="SNRNA-ACTIVATING PROTEIN COMPLEX SUBUNIT 4"/>
    <property type="match status" value="1"/>
</dbReference>
<reference evidence="9" key="1">
    <citation type="submission" date="2021-11" db="EMBL/GenBank/DDBJ databases">
        <authorList>
            <person name="Herlambang A."/>
            <person name="Guo Y."/>
            <person name="Takashima Y."/>
            <person name="Nishizawa T."/>
        </authorList>
    </citation>
    <scope>NUCLEOTIDE SEQUENCE</scope>
    <source>
        <strain evidence="9">E1425</strain>
    </source>
</reference>
<dbReference type="CDD" id="cd00167">
    <property type="entry name" value="SANT"/>
    <property type="match status" value="1"/>
</dbReference>
<dbReference type="AlphaFoldDB" id="A0A9P3M2R3"/>
<feature type="compositionally biased region" description="Polar residues" evidence="5">
    <location>
        <begin position="57"/>
        <end position="66"/>
    </location>
</feature>
<feature type="compositionally biased region" description="Polar residues" evidence="5">
    <location>
        <begin position="322"/>
        <end position="340"/>
    </location>
</feature>
<evidence type="ECO:0000313" key="10">
    <source>
        <dbReference type="Proteomes" id="UP000827284"/>
    </source>
</evidence>
<evidence type="ECO:0000259" key="8">
    <source>
        <dbReference type="PROSITE" id="PS51294"/>
    </source>
</evidence>
<dbReference type="GO" id="GO:0001006">
    <property type="term" value="F:RNA polymerase III type 3 promoter sequence-specific DNA binding"/>
    <property type="evidence" value="ECO:0007669"/>
    <property type="project" value="TreeGrafter"/>
</dbReference>
<dbReference type="GO" id="GO:0042796">
    <property type="term" value="P:snRNA transcription by RNA polymerase III"/>
    <property type="evidence" value="ECO:0007669"/>
    <property type="project" value="TreeGrafter"/>
</dbReference>
<dbReference type="Proteomes" id="UP000827284">
    <property type="component" value="Unassembled WGS sequence"/>
</dbReference>
<reference evidence="9" key="2">
    <citation type="journal article" date="2022" name="Microbiol. Resour. Announc.">
        <title>Whole-Genome Sequence of Entomortierella parvispora E1425, a Mucoromycotan Fungus Associated with Burkholderiaceae-Related Endosymbiotic Bacteria.</title>
        <authorList>
            <person name="Herlambang A."/>
            <person name="Guo Y."/>
            <person name="Takashima Y."/>
            <person name="Narisawa K."/>
            <person name="Ohta H."/>
            <person name="Nishizawa T."/>
        </authorList>
    </citation>
    <scope>NUCLEOTIDE SEQUENCE</scope>
    <source>
        <strain evidence="9">E1425</strain>
    </source>
</reference>
<gene>
    <name evidence="9" type="ORF">EMPS_11494</name>
</gene>
<dbReference type="InterPro" id="IPR009057">
    <property type="entry name" value="Homeodomain-like_sf"/>
</dbReference>
<evidence type="ECO:0000256" key="4">
    <source>
        <dbReference type="ARBA" id="ARBA00023242"/>
    </source>
</evidence>
<evidence type="ECO:0000256" key="3">
    <source>
        <dbReference type="ARBA" id="ARBA00023163"/>
    </source>
</evidence>
<sequence length="446" mass="51249">MLAASCSRCLRDVRSRLSFVRRPFNLKAPLAPSRALSQPRRFHAGLIRSFTRNRSLTSKSMASTMPQHEAIEETESPPKETRVPWSKNELDRLQHLYSGGKNPTIQSITSFFPGRSRKALAIQLSKLRAPIPRKKWSPDEKARLVELYNAGETTIEMLNHFPGRTQESVISQLSRLRPRSYFSDRKRMVSHYVLGKENHGVNDHSSTKNQGAIVTSEELKKPRTFWTEEEDGILKRLVQRAKERNPDRWSHELSLMLSDPMERQGLAMVRTHKACMARLELLEKKPFVSKSPWTAYEDSLLRNSVCSQLGIQLDSHSKPHPDTTQTVQTDSGSSMRRGSKASLNKYQEMERWPEISWEQLKAVDWRRVVLDVGARSAAGCRDRIASHFKLKKGEHWTKEEVEKLKDGLRQYGRDYAKVATVVGTKTSAQCASKYRYQVYKANKEKK</sequence>
<dbReference type="InterPro" id="IPR051575">
    <property type="entry name" value="Myb-like_DNA-bd"/>
</dbReference>
<dbReference type="PROSITE" id="PS51294">
    <property type="entry name" value="HTH_MYB"/>
    <property type="match status" value="1"/>
</dbReference>
<keyword evidence="1" id="KW-0805">Transcription regulation</keyword>
<dbReference type="InterPro" id="IPR017930">
    <property type="entry name" value="Myb_dom"/>
</dbReference>
<comment type="caution">
    <text evidence="9">The sequence shown here is derived from an EMBL/GenBank/DDBJ whole genome shotgun (WGS) entry which is preliminary data.</text>
</comment>
<evidence type="ECO:0000256" key="5">
    <source>
        <dbReference type="SAM" id="MobiDB-lite"/>
    </source>
</evidence>
<dbReference type="InterPro" id="IPR001005">
    <property type="entry name" value="SANT/Myb"/>
</dbReference>
<dbReference type="OrthoDB" id="2143914at2759"/>
<feature type="domain" description="Myb-like" evidence="6">
    <location>
        <begin position="396"/>
        <end position="438"/>
    </location>
</feature>
<evidence type="ECO:0000313" key="9">
    <source>
        <dbReference type="EMBL" id="GJJ79135.1"/>
    </source>
</evidence>
<dbReference type="Gene3D" id="1.10.10.60">
    <property type="entry name" value="Homeodomain-like"/>
    <property type="match status" value="1"/>
</dbReference>
<dbReference type="Pfam" id="PF00249">
    <property type="entry name" value="Myb_DNA-binding"/>
    <property type="match status" value="1"/>
</dbReference>
<dbReference type="PROSITE" id="PS50090">
    <property type="entry name" value="MYB_LIKE"/>
    <property type="match status" value="1"/>
</dbReference>
<feature type="domain" description="SANT" evidence="7">
    <location>
        <begin position="396"/>
        <end position="443"/>
    </location>
</feature>
<feature type="domain" description="HTH myb-type" evidence="8">
    <location>
        <begin position="391"/>
        <end position="444"/>
    </location>
</feature>
<proteinExistence type="predicted"/>
<keyword evidence="4" id="KW-0539">Nucleus</keyword>
<keyword evidence="10" id="KW-1185">Reference proteome</keyword>
<evidence type="ECO:0000259" key="6">
    <source>
        <dbReference type="PROSITE" id="PS50090"/>
    </source>
</evidence>
<dbReference type="PROSITE" id="PS51293">
    <property type="entry name" value="SANT"/>
    <property type="match status" value="1"/>
</dbReference>
<dbReference type="PANTHER" id="PTHR46621:SF1">
    <property type="entry name" value="SNRNA-ACTIVATING PROTEIN COMPLEX SUBUNIT 4"/>
    <property type="match status" value="1"/>
</dbReference>
<dbReference type="GO" id="GO:0019185">
    <property type="term" value="C:snRNA-activating protein complex"/>
    <property type="evidence" value="ECO:0007669"/>
    <property type="project" value="TreeGrafter"/>
</dbReference>
<dbReference type="GO" id="GO:0000978">
    <property type="term" value="F:RNA polymerase II cis-regulatory region sequence-specific DNA binding"/>
    <property type="evidence" value="ECO:0007669"/>
    <property type="project" value="TreeGrafter"/>
</dbReference>